<evidence type="ECO:0000256" key="1">
    <source>
        <dbReference type="PROSITE-ProRule" id="PRU00339"/>
    </source>
</evidence>
<sequence>MLKPLPSYLKSHPIRQFLLFIILTLLTILTIIHPHPATPLSPISPIPPTSQTPDPTELVERGTNHYQEGQFLEASKLWEEAAAIYTDRLAPLNQAQTLTYLALAYHKLGRRPQAVTAIAESLELLQQVNPLPSRGLAIFAQALNTRGILELAAGQNQAALDTWREAAATYTRAGDDLGKLGSLINQAQALQALGQYRRARTLLEEWIIELDRKPDTLLKADGLRSLGVALQTIGDLQQSQAVLEQSWRVSDRLKSPGDTSATLLNIGNIARYLDRNDIALTYYQQAEQLATEPLTRSQAQLNQFSLFIALGDWEAARRLRPQVQSHLATLPPSQAALYARVNFAASWSKMGEDLPEIAQGLAEAIAIAKDLQDGRSQAYALTQLGQIYRQAEQWQEAQTLTEQALQIAQSIQSDEIIAPAAWQLGQIFTQQQQLQPALTAYKIAFETLKNLRRDLVAISPDLQFDFKESVEPVYRELVSLLLQPDATPEEIEQARQVMEALQIAELDNFFREACLDVQPVQLEEIDTHAAAIYPIVLPDRLEVILSLPGQPLRHYTTPLSGSRIEATLEDLRSAMHPGYSSPERLRLFAQVYDWLIRPAEKDLAKSEIVTLVFIPDGGFASIPLAALYDGSRYLIETYNTALSPGFQLFPQGLTQEKLTALTAGLTEGRQGFSPLPGVAEEFQQITQEVPGDTLLDRKFTLAQLEAQLNRKSYPIIHLATHGQFSSNPEETFLLTWDGRISIKDFDQVFNKQRLGILKPIELLVMSACQTATGDKRATLGLAGFALRSGARSTLASLWSVHDQSTADLMSEFYRQLTRSEAGMTKTEALRQAQLALLNDPLHKHPYYWSAFILVGNWL</sequence>
<keyword evidence="1" id="KW-0802">TPR repeat</keyword>
<proteinExistence type="predicted"/>
<evidence type="ECO:0000259" key="2">
    <source>
        <dbReference type="Pfam" id="PF12770"/>
    </source>
</evidence>
<dbReference type="Pfam" id="PF13424">
    <property type="entry name" value="TPR_12"/>
    <property type="match status" value="1"/>
</dbReference>
<feature type="domain" description="CHAT" evidence="2">
    <location>
        <begin position="588"/>
        <end position="856"/>
    </location>
</feature>
<dbReference type="PANTHER" id="PTHR10098">
    <property type="entry name" value="RAPSYN-RELATED"/>
    <property type="match status" value="1"/>
</dbReference>
<dbReference type="Pfam" id="PF12770">
    <property type="entry name" value="CHAT"/>
    <property type="match status" value="1"/>
</dbReference>
<dbReference type="InterPro" id="IPR019734">
    <property type="entry name" value="TPR_rpt"/>
</dbReference>
<gene>
    <name evidence="3" type="ORF">NG799_19465</name>
</gene>
<dbReference type="Proteomes" id="UP001525890">
    <property type="component" value="Unassembled WGS sequence"/>
</dbReference>
<dbReference type="SMART" id="SM00028">
    <property type="entry name" value="TPR"/>
    <property type="match status" value="7"/>
</dbReference>
<evidence type="ECO:0000313" key="3">
    <source>
        <dbReference type="EMBL" id="MCT7968492.1"/>
    </source>
</evidence>
<organism evidence="3 4">
    <name type="scientific">Laspinema palackyanum D2a</name>
    <dbReference type="NCBI Taxonomy" id="2953684"/>
    <lineage>
        <taxon>Bacteria</taxon>
        <taxon>Bacillati</taxon>
        <taxon>Cyanobacteriota</taxon>
        <taxon>Cyanophyceae</taxon>
        <taxon>Oscillatoriophycideae</taxon>
        <taxon>Oscillatoriales</taxon>
        <taxon>Laspinemataceae</taxon>
        <taxon>Laspinema</taxon>
        <taxon>Laspinema palackyanum</taxon>
    </lineage>
</organism>
<protein>
    <submittedName>
        <fullName evidence="3">CHAT domain-containing protein</fullName>
    </submittedName>
</protein>
<dbReference type="RefSeq" id="WP_368008001.1">
    <property type="nucleotide sequence ID" value="NZ_JAMXFF010000032.1"/>
</dbReference>
<dbReference type="InterPro" id="IPR024983">
    <property type="entry name" value="CHAT_dom"/>
</dbReference>
<name>A0ABT2MVF3_9CYAN</name>
<dbReference type="SUPFAM" id="SSF48452">
    <property type="entry name" value="TPR-like"/>
    <property type="match status" value="3"/>
</dbReference>
<dbReference type="PROSITE" id="PS50005">
    <property type="entry name" value="TPR"/>
    <property type="match status" value="1"/>
</dbReference>
<comment type="caution">
    <text evidence="3">The sequence shown here is derived from an EMBL/GenBank/DDBJ whole genome shotgun (WGS) entry which is preliminary data.</text>
</comment>
<reference evidence="3 4" key="1">
    <citation type="journal article" date="2022" name="Front. Microbiol.">
        <title>High genomic differentiation and limited gene flow indicate recent cryptic speciation within the genus Laspinema (cyanobacteria).</title>
        <authorList>
            <person name="Stanojkovic A."/>
            <person name="Skoupy S."/>
            <person name="Skaloud P."/>
            <person name="Dvorak P."/>
        </authorList>
    </citation>
    <scope>NUCLEOTIDE SEQUENCE [LARGE SCALE GENOMIC DNA]</scope>
    <source>
        <strain evidence="3 4">D2a</strain>
    </source>
</reference>
<feature type="repeat" description="TPR" evidence="1">
    <location>
        <begin position="378"/>
        <end position="411"/>
    </location>
</feature>
<dbReference type="PANTHER" id="PTHR10098:SF112">
    <property type="entry name" value="SLR0380 PROTEIN"/>
    <property type="match status" value="1"/>
</dbReference>
<dbReference type="InterPro" id="IPR011990">
    <property type="entry name" value="TPR-like_helical_dom_sf"/>
</dbReference>
<evidence type="ECO:0000313" key="4">
    <source>
        <dbReference type="Proteomes" id="UP001525890"/>
    </source>
</evidence>
<dbReference type="Gene3D" id="1.25.40.10">
    <property type="entry name" value="Tetratricopeptide repeat domain"/>
    <property type="match status" value="3"/>
</dbReference>
<dbReference type="EMBL" id="JAMXFF010000032">
    <property type="protein sequence ID" value="MCT7968492.1"/>
    <property type="molecule type" value="Genomic_DNA"/>
</dbReference>
<accession>A0ABT2MVF3</accession>
<keyword evidence="4" id="KW-1185">Reference proteome</keyword>